<gene>
    <name evidence="11" type="ORF">V5799_000950</name>
</gene>
<dbReference type="GO" id="GO:0010468">
    <property type="term" value="P:regulation of gene expression"/>
    <property type="evidence" value="ECO:0007669"/>
    <property type="project" value="TreeGrafter"/>
</dbReference>
<dbReference type="EMBL" id="JARKHS020036305">
    <property type="protein sequence ID" value="KAK8756347.1"/>
    <property type="molecule type" value="Genomic_DNA"/>
</dbReference>
<evidence type="ECO:0000256" key="6">
    <source>
        <dbReference type="ARBA" id="ARBA00023015"/>
    </source>
</evidence>
<feature type="domain" description="C2H2-type" evidence="10">
    <location>
        <begin position="251"/>
        <end position="278"/>
    </location>
</feature>
<dbReference type="InterPro" id="IPR001214">
    <property type="entry name" value="SET_dom"/>
</dbReference>
<organism evidence="11 12">
    <name type="scientific">Amblyomma americanum</name>
    <name type="common">Lone star tick</name>
    <dbReference type="NCBI Taxonomy" id="6943"/>
    <lineage>
        <taxon>Eukaryota</taxon>
        <taxon>Metazoa</taxon>
        <taxon>Ecdysozoa</taxon>
        <taxon>Arthropoda</taxon>
        <taxon>Chelicerata</taxon>
        <taxon>Arachnida</taxon>
        <taxon>Acari</taxon>
        <taxon>Parasitiformes</taxon>
        <taxon>Ixodida</taxon>
        <taxon>Ixodoidea</taxon>
        <taxon>Ixodidae</taxon>
        <taxon>Amblyomminae</taxon>
        <taxon>Amblyomma</taxon>
    </lineage>
</organism>
<feature type="domain" description="C2H2-type" evidence="10">
    <location>
        <begin position="166"/>
        <end position="194"/>
    </location>
</feature>
<feature type="domain" description="C2H2-type" evidence="10">
    <location>
        <begin position="198"/>
        <end position="225"/>
    </location>
</feature>
<dbReference type="GO" id="GO:0005634">
    <property type="term" value="C:nucleus"/>
    <property type="evidence" value="ECO:0007669"/>
    <property type="project" value="UniProtKB-SubCell"/>
</dbReference>
<accession>A0AAQ4D1K7</accession>
<feature type="domain" description="C2H2-type" evidence="10">
    <location>
        <begin position="226"/>
        <end position="253"/>
    </location>
</feature>
<evidence type="ECO:0000256" key="8">
    <source>
        <dbReference type="ARBA" id="ARBA00023242"/>
    </source>
</evidence>
<evidence type="ECO:0000256" key="5">
    <source>
        <dbReference type="ARBA" id="ARBA00022833"/>
    </source>
</evidence>
<protein>
    <recommendedName>
        <fullName evidence="10">C2H2-type domain-containing protein</fullName>
    </recommendedName>
</protein>
<dbReference type="PANTHER" id="PTHR16515">
    <property type="entry name" value="PR DOMAIN ZINC FINGER PROTEIN"/>
    <property type="match status" value="1"/>
</dbReference>
<dbReference type="GO" id="GO:0008270">
    <property type="term" value="F:zinc ion binding"/>
    <property type="evidence" value="ECO:0007669"/>
    <property type="project" value="UniProtKB-KW"/>
</dbReference>
<dbReference type="InterPro" id="IPR013087">
    <property type="entry name" value="Znf_C2H2_type"/>
</dbReference>
<dbReference type="PROSITE" id="PS50157">
    <property type="entry name" value="ZINC_FINGER_C2H2_2"/>
    <property type="match status" value="4"/>
</dbReference>
<evidence type="ECO:0000313" key="12">
    <source>
        <dbReference type="Proteomes" id="UP001321473"/>
    </source>
</evidence>
<comment type="subcellular location">
    <subcellularLocation>
        <location evidence="1">Nucleus</location>
    </subcellularLocation>
</comment>
<evidence type="ECO:0000256" key="4">
    <source>
        <dbReference type="ARBA" id="ARBA00022771"/>
    </source>
</evidence>
<keyword evidence="8" id="KW-0539">Nucleus</keyword>
<keyword evidence="2" id="KW-0479">Metal-binding</keyword>
<evidence type="ECO:0000256" key="9">
    <source>
        <dbReference type="PROSITE-ProRule" id="PRU00042"/>
    </source>
</evidence>
<keyword evidence="7" id="KW-0804">Transcription</keyword>
<dbReference type="Pfam" id="PF00096">
    <property type="entry name" value="zf-C2H2"/>
    <property type="match status" value="2"/>
</dbReference>
<dbReference type="Gene3D" id="3.30.160.60">
    <property type="entry name" value="Classic Zinc Finger"/>
    <property type="match status" value="2"/>
</dbReference>
<dbReference type="Pfam" id="PF21549">
    <property type="entry name" value="PRDM2_PR"/>
    <property type="match status" value="1"/>
</dbReference>
<sequence>MTSEEKLTRMRPYLTFQQWHALPDCIKQWYGNIKEHYELMERLASDNNEADRPGDHPENGALTSVENTMLHKSGEAALGDGPPPESSDWMRYLNCAPNQRDQNLVACIRDGKLCYRTRRAIGAGQELLVEDGTALDKTVLTVGKPLNSGEPAQDADSGVTGQRLIFTCDTCGSLFSSQDLLDRHRRAMHRPPEQAGQHRCAQCPYSSCHESDLTMHAMTHAGEQFFVCGMCSKRFPSKFSLRLHMKSHESHQCPDCGRRFVRLCGLSRHRRSHCGRASRAAAPQ</sequence>
<dbReference type="PANTHER" id="PTHR16515:SF66">
    <property type="entry name" value="C2H2-TYPE DOMAIN-CONTAINING PROTEIN"/>
    <property type="match status" value="1"/>
</dbReference>
<dbReference type="SMART" id="SM00355">
    <property type="entry name" value="ZnF_C2H2"/>
    <property type="match status" value="4"/>
</dbReference>
<evidence type="ECO:0000256" key="2">
    <source>
        <dbReference type="ARBA" id="ARBA00022723"/>
    </source>
</evidence>
<evidence type="ECO:0000256" key="1">
    <source>
        <dbReference type="ARBA" id="ARBA00004123"/>
    </source>
</evidence>
<dbReference type="Pfam" id="PF13912">
    <property type="entry name" value="zf-C2H2_6"/>
    <property type="match status" value="1"/>
</dbReference>
<evidence type="ECO:0000313" key="11">
    <source>
        <dbReference type="EMBL" id="KAK8756347.1"/>
    </source>
</evidence>
<dbReference type="Gene3D" id="2.170.270.10">
    <property type="entry name" value="SET domain"/>
    <property type="match status" value="1"/>
</dbReference>
<keyword evidence="4 9" id="KW-0863">Zinc-finger</keyword>
<comment type="caution">
    <text evidence="11">The sequence shown here is derived from an EMBL/GenBank/DDBJ whole genome shotgun (WGS) entry which is preliminary data.</text>
</comment>
<proteinExistence type="predicted"/>
<evidence type="ECO:0000256" key="3">
    <source>
        <dbReference type="ARBA" id="ARBA00022737"/>
    </source>
</evidence>
<evidence type="ECO:0000259" key="10">
    <source>
        <dbReference type="PROSITE" id="PS50157"/>
    </source>
</evidence>
<dbReference type="SUPFAM" id="SSF57667">
    <property type="entry name" value="beta-beta-alpha zinc fingers"/>
    <property type="match status" value="2"/>
</dbReference>
<dbReference type="PROSITE" id="PS00028">
    <property type="entry name" value="ZINC_FINGER_C2H2_1"/>
    <property type="match status" value="3"/>
</dbReference>
<keyword evidence="12" id="KW-1185">Reference proteome</keyword>
<keyword evidence="3" id="KW-0677">Repeat</keyword>
<dbReference type="GO" id="GO:0008276">
    <property type="term" value="F:protein methyltransferase activity"/>
    <property type="evidence" value="ECO:0007669"/>
    <property type="project" value="UniProtKB-ARBA"/>
</dbReference>
<dbReference type="AlphaFoldDB" id="A0AAQ4D1K7"/>
<keyword evidence="5" id="KW-0862">Zinc</keyword>
<keyword evidence="6" id="KW-0805">Transcription regulation</keyword>
<dbReference type="InterPro" id="IPR046341">
    <property type="entry name" value="SET_dom_sf"/>
</dbReference>
<dbReference type="GO" id="GO:0008757">
    <property type="term" value="F:S-adenosylmethionine-dependent methyltransferase activity"/>
    <property type="evidence" value="ECO:0007669"/>
    <property type="project" value="UniProtKB-ARBA"/>
</dbReference>
<reference evidence="11 12" key="1">
    <citation type="journal article" date="2023" name="Arcadia Sci">
        <title>De novo assembly of a long-read Amblyomma americanum tick genome.</title>
        <authorList>
            <person name="Chou S."/>
            <person name="Poskanzer K.E."/>
            <person name="Rollins M."/>
            <person name="Thuy-Boun P.S."/>
        </authorList>
    </citation>
    <scope>NUCLEOTIDE SEQUENCE [LARGE SCALE GENOMIC DNA]</scope>
    <source>
        <strain evidence="11">F_SG_1</strain>
        <tissue evidence="11">Salivary glands</tissue>
    </source>
</reference>
<dbReference type="GO" id="GO:0008170">
    <property type="term" value="F:N-methyltransferase activity"/>
    <property type="evidence" value="ECO:0007669"/>
    <property type="project" value="UniProtKB-ARBA"/>
</dbReference>
<name>A0AAQ4D1K7_AMBAM</name>
<dbReference type="Proteomes" id="UP001321473">
    <property type="component" value="Unassembled WGS sequence"/>
</dbReference>
<dbReference type="CDD" id="cd10534">
    <property type="entry name" value="PR-SET_PRDM-like"/>
    <property type="match status" value="1"/>
</dbReference>
<dbReference type="InterPro" id="IPR036236">
    <property type="entry name" value="Znf_C2H2_sf"/>
</dbReference>
<evidence type="ECO:0000256" key="7">
    <source>
        <dbReference type="ARBA" id="ARBA00023163"/>
    </source>
</evidence>
<dbReference type="InterPro" id="IPR050331">
    <property type="entry name" value="Zinc_finger"/>
</dbReference>